<keyword evidence="9 14" id="KW-0067">ATP-binding</keyword>
<dbReference type="SUPFAM" id="SSF51246">
    <property type="entry name" value="Rudiment single hybrid motif"/>
    <property type="match status" value="1"/>
</dbReference>
<keyword evidence="15" id="KW-0276">Fatty acid metabolism</keyword>
<evidence type="ECO:0000256" key="1">
    <source>
        <dbReference type="ARBA" id="ARBA00003761"/>
    </source>
</evidence>
<comment type="function">
    <text evidence="1 15">This protein is a component of the acetyl coenzyme A carboxylase complex; first, biotin carboxylase catalyzes the carboxylation of the carrier protein and then the transcarboxylase transfers the carboxyl group to form malonyl-CoA.</text>
</comment>
<dbReference type="GO" id="GO:2001295">
    <property type="term" value="P:malonyl-CoA biosynthetic process"/>
    <property type="evidence" value="ECO:0007669"/>
    <property type="project" value="UniProtKB-UniPathway"/>
</dbReference>
<evidence type="ECO:0000259" key="17">
    <source>
        <dbReference type="PROSITE" id="PS50979"/>
    </source>
</evidence>
<dbReference type="Gene3D" id="3.30.470.20">
    <property type="entry name" value="ATP-grasp fold, B domain"/>
    <property type="match status" value="1"/>
</dbReference>
<keyword evidence="6 15" id="KW-0436">Ligase</keyword>
<dbReference type="SUPFAM" id="SSF56059">
    <property type="entry name" value="Glutathione synthetase ATP-binding domain-like"/>
    <property type="match status" value="1"/>
</dbReference>
<keyword evidence="10" id="KW-0460">Magnesium</keyword>
<accession>A0A1G9LML2</accession>
<evidence type="ECO:0000313" key="19">
    <source>
        <dbReference type="Proteomes" id="UP000198654"/>
    </source>
</evidence>
<keyword evidence="15" id="KW-0275">Fatty acid biosynthesis</keyword>
<dbReference type="Pfam" id="PF02785">
    <property type="entry name" value="Biotin_carb_C"/>
    <property type="match status" value="1"/>
</dbReference>
<evidence type="ECO:0000259" key="16">
    <source>
        <dbReference type="PROSITE" id="PS50975"/>
    </source>
</evidence>
<evidence type="ECO:0000256" key="5">
    <source>
        <dbReference type="ARBA" id="ARBA00017242"/>
    </source>
</evidence>
<evidence type="ECO:0000256" key="15">
    <source>
        <dbReference type="RuleBase" id="RU365063"/>
    </source>
</evidence>
<dbReference type="GO" id="GO:0005524">
    <property type="term" value="F:ATP binding"/>
    <property type="evidence" value="ECO:0007669"/>
    <property type="project" value="UniProtKB-UniRule"/>
</dbReference>
<dbReference type="PROSITE" id="PS00866">
    <property type="entry name" value="CPSASE_1"/>
    <property type="match status" value="1"/>
</dbReference>
<dbReference type="GO" id="GO:0006633">
    <property type="term" value="P:fatty acid biosynthetic process"/>
    <property type="evidence" value="ECO:0007669"/>
    <property type="project" value="UniProtKB-KW"/>
</dbReference>
<organism evidence="18 19">
    <name type="scientific">Modicisalibacter muralis</name>
    <dbReference type="NCBI Taxonomy" id="119000"/>
    <lineage>
        <taxon>Bacteria</taxon>
        <taxon>Pseudomonadati</taxon>
        <taxon>Pseudomonadota</taxon>
        <taxon>Gammaproteobacteria</taxon>
        <taxon>Oceanospirillales</taxon>
        <taxon>Halomonadaceae</taxon>
        <taxon>Modicisalibacter</taxon>
    </lineage>
</organism>
<reference evidence="18 19" key="1">
    <citation type="submission" date="2016-10" db="EMBL/GenBank/DDBJ databases">
        <authorList>
            <person name="de Groot N.N."/>
        </authorList>
    </citation>
    <scope>NUCLEOTIDE SEQUENCE [LARGE SCALE GENOMIC DNA]</scope>
    <source>
        <strain evidence="18 19">DSM 14789</strain>
    </source>
</reference>
<dbReference type="PROSITE" id="PS50975">
    <property type="entry name" value="ATP_GRASP"/>
    <property type="match status" value="1"/>
</dbReference>
<dbReference type="SMART" id="SM00878">
    <property type="entry name" value="Biotin_carb_C"/>
    <property type="match status" value="1"/>
</dbReference>
<dbReference type="PROSITE" id="PS00867">
    <property type="entry name" value="CPSASE_2"/>
    <property type="match status" value="1"/>
</dbReference>
<dbReference type="RefSeq" id="WP_089728396.1">
    <property type="nucleotide sequence ID" value="NZ_FNGI01000005.1"/>
</dbReference>
<dbReference type="InterPro" id="IPR011761">
    <property type="entry name" value="ATP-grasp"/>
</dbReference>
<sequence length="456" mass="49872">MPIKKVLIANRGEIALRVIRACRELGIGSVQAYSSADKDSLPVRLADESVEIGGPQATESYLKGSTIIAAAKEFGADAIHPGYGFLSENPDFAEECAGAGLAYIGPQASIIRVMGDKAAARRLAVEAGVPVTPGSDGPAADSEAAVEVARSIGFPVLIKASAGGGGRGMRVVKNEDELREVFERASHEAAVAFGSGAVYVEKYLDKVRHIEVQVFGDGERVVHVGERDCSIQRRHQKLVEESPSPAVDEAMRERITTAARRLAERVNYRSAGTVEFIVDTATNDFYFIEMNTRIQVEHPVTEEVTGLDLIKEQIRVASGESMSLYQEDIKFFGHAIECRINAEDPDKGFMPRPGKLEEFTVPLGPGVRVDSHAYPGYVLPPYYDSLLAKVVTRGQTREEALARMRCALAEFQITGVPTTIGFHQRLLNEPAFLEGRVHTRYLKEEMWAGHPMQEML</sequence>
<dbReference type="InterPro" id="IPR016185">
    <property type="entry name" value="PreATP-grasp_dom_sf"/>
</dbReference>
<dbReference type="PANTHER" id="PTHR48095:SF2">
    <property type="entry name" value="BIOTIN CARBOXYLASE, CHLOROPLASTIC"/>
    <property type="match status" value="1"/>
</dbReference>
<dbReference type="PROSITE" id="PS50979">
    <property type="entry name" value="BC"/>
    <property type="match status" value="1"/>
</dbReference>
<dbReference type="Pfam" id="PF02786">
    <property type="entry name" value="CPSase_L_D2"/>
    <property type="match status" value="1"/>
</dbReference>
<dbReference type="InterPro" id="IPR005481">
    <property type="entry name" value="BC-like_N"/>
</dbReference>
<dbReference type="PANTHER" id="PTHR48095">
    <property type="entry name" value="PYRUVATE CARBOXYLASE SUBUNIT A"/>
    <property type="match status" value="1"/>
</dbReference>
<dbReference type="STRING" id="119000.SAMN05661010_02160"/>
<dbReference type="InterPro" id="IPR004549">
    <property type="entry name" value="Acetyl_CoA_COase_biotin_COase"/>
</dbReference>
<keyword evidence="15" id="KW-0443">Lipid metabolism</keyword>
<evidence type="ECO:0000256" key="4">
    <source>
        <dbReference type="ARBA" id="ARBA00013263"/>
    </source>
</evidence>
<dbReference type="UniPathway" id="UPA00655">
    <property type="reaction ID" value="UER00711"/>
</dbReference>
<name>A0A1G9LML2_9GAMM</name>
<dbReference type="EMBL" id="FNGI01000005">
    <property type="protein sequence ID" value="SDL63148.1"/>
    <property type="molecule type" value="Genomic_DNA"/>
</dbReference>
<dbReference type="OrthoDB" id="9803706at2"/>
<evidence type="ECO:0000256" key="9">
    <source>
        <dbReference type="ARBA" id="ARBA00022840"/>
    </source>
</evidence>
<evidence type="ECO:0000256" key="10">
    <source>
        <dbReference type="ARBA" id="ARBA00022842"/>
    </source>
</evidence>
<keyword evidence="7" id="KW-0479">Metal-binding</keyword>
<dbReference type="FunFam" id="3.30.1490.20:FF:000018">
    <property type="entry name" value="Biotin carboxylase"/>
    <property type="match status" value="1"/>
</dbReference>
<feature type="domain" description="ATP-grasp" evidence="16">
    <location>
        <begin position="121"/>
        <end position="318"/>
    </location>
</feature>
<keyword evidence="19" id="KW-1185">Reference proteome</keyword>
<evidence type="ECO:0000256" key="6">
    <source>
        <dbReference type="ARBA" id="ARBA00022598"/>
    </source>
</evidence>
<dbReference type="EC" id="6.3.4.14" evidence="4 15"/>
<evidence type="ECO:0000256" key="14">
    <source>
        <dbReference type="PROSITE-ProRule" id="PRU00409"/>
    </source>
</evidence>
<dbReference type="InterPro" id="IPR051602">
    <property type="entry name" value="ACC_Biotin_Carboxylase"/>
</dbReference>
<dbReference type="AlphaFoldDB" id="A0A1G9LML2"/>
<keyword evidence="8 14" id="KW-0547">Nucleotide-binding</keyword>
<evidence type="ECO:0000256" key="12">
    <source>
        <dbReference type="ARBA" id="ARBA00033786"/>
    </source>
</evidence>
<evidence type="ECO:0000256" key="8">
    <source>
        <dbReference type="ARBA" id="ARBA00022741"/>
    </source>
</evidence>
<dbReference type="GO" id="GO:0004075">
    <property type="term" value="F:biotin carboxylase activity"/>
    <property type="evidence" value="ECO:0007669"/>
    <property type="project" value="UniProtKB-EC"/>
</dbReference>
<dbReference type="Proteomes" id="UP000198654">
    <property type="component" value="Unassembled WGS sequence"/>
</dbReference>
<comment type="pathway">
    <text evidence="2 15">Lipid metabolism; malonyl-CoA biosynthesis; malonyl-CoA from acetyl-CoA: step 1/1.</text>
</comment>
<dbReference type="NCBIfam" id="TIGR00514">
    <property type="entry name" value="accC"/>
    <property type="match status" value="1"/>
</dbReference>
<protein>
    <recommendedName>
        <fullName evidence="5 15">Biotin carboxylase</fullName>
        <ecNumber evidence="4 15">6.3.4.14</ecNumber>
    </recommendedName>
    <alternativeName>
        <fullName evidence="12 15">Acetyl-coenzyme A carboxylase biotin carboxylase subunit A</fullName>
    </alternativeName>
</protein>
<keyword evidence="11 15" id="KW-0092">Biotin</keyword>
<dbReference type="GO" id="GO:0046872">
    <property type="term" value="F:metal ion binding"/>
    <property type="evidence" value="ECO:0007669"/>
    <property type="project" value="UniProtKB-KW"/>
</dbReference>
<evidence type="ECO:0000256" key="11">
    <source>
        <dbReference type="ARBA" id="ARBA00023267"/>
    </source>
</evidence>
<dbReference type="InterPro" id="IPR011054">
    <property type="entry name" value="Rudment_hybrid_motif"/>
</dbReference>
<dbReference type="NCBIfam" id="NF006367">
    <property type="entry name" value="PRK08591.1"/>
    <property type="match status" value="1"/>
</dbReference>
<evidence type="ECO:0000313" key="18">
    <source>
        <dbReference type="EMBL" id="SDL63148.1"/>
    </source>
</evidence>
<evidence type="ECO:0000256" key="7">
    <source>
        <dbReference type="ARBA" id="ARBA00022723"/>
    </source>
</evidence>
<feature type="domain" description="Biotin carboxylation" evidence="17">
    <location>
        <begin position="2"/>
        <end position="447"/>
    </location>
</feature>
<evidence type="ECO:0000256" key="3">
    <source>
        <dbReference type="ARBA" id="ARBA00011750"/>
    </source>
</evidence>
<dbReference type="FunFam" id="3.40.50.20:FF:000010">
    <property type="entry name" value="Propionyl-CoA carboxylase subunit alpha"/>
    <property type="match status" value="1"/>
</dbReference>
<gene>
    <name evidence="18" type="ORF">SAMN05661010_02160</name>
</gene>
<dbReference type="InterPro" id="IPR005479">
    <property type="entry name" value="CPAse_ATP-bd"/>
</dbReference>
<proteinExistence type="predicted"/>
<dbReference type="InterPro" id="IPR005482">
    <property type="entry name" value="Biotin_COase_C"/>
</dbReference>
<evidence type="ECO:0000256" key="13">
    <source>
        <dbReference type="ARBA" id="ARBA00048600"/>
    </source>
</evidence>
<dbReference type="InterPro" id="IPR011764">
    <property type="entry name" value="Biotin_carboxylation_dom"/>
</dbReference>
<dbReference type="Pfam" id="PF00289">
    <property type="entry name" value="Biotin_carb_N"/>
    <property type="match status" value="1"/>
</dbReference>
<evidence type="ECO:0000256" key="2">
    <source>
        <dbReference type="ARBA" id="ARBA00004956"/>
    </source>
</evidence>
<comment type="subunit">
    <text evidence="3 15">Acetyl-CoA carboxylase is a heterohexamer of biotin carboxyl carrier protein, biotin carboxylase and the two subunits of carboxyl transferase in a 2:2 complex.</text>
</comment>
<dbReference type="SUPFAM" id="SSF52440">
    <property type="entry name" value="PreATP-grasp domain"/>
    <property type="match status" value="1"/>
</dbReference>
<comment type="catalytic activity">
    <reaction evidence="13 15">
        <text>N(6)-biotinyl-L-lysyl-[protein] + hydrogencarbonate + ATP = N(6)-carboxybiotinyl-L-lysyl-[protein] + ADP + phosphate + H(+)</text>
        <dbReference type="Rhea" id="RHEA:13501"/>
        <dbReference type="Rhea" id="RHEA-COMP:10505"/>
        <dbReference type="Rhea" id="RHEA-COMP:10506"/>
        <dbReference type="ChEBI" id="CHEBI:15378"/>
        <dbReference type="ChEBI" id="CHEBI:17544"/>
        <dbReference type="ChEBI" id="CHEBI:30616"/>
        <dbReference type="ChEBI" id="CHEBI:43474"/>
        <dbReference type="ChEBI" id="CHEBI:83144"/>
        <dbReference type="ChEBI" id="CHEBI:83145"/>
        <dbReference type="ChEBI" id="CHEBI:456216"/>
        <dbReference type="EC" id="6.3.4.14"/>
    </reaction>
</comment>
<keyword evidence="15" id="KW-0444">Lipid biosynthesis</keyword>